<dbReference type="Proteomes" id="UP000433883">
    <property type="component" value="Unassembled WGS sequence"/>
</dbReference>
<dbReference type="GO" id="GO:0050660">
    <property type="term" value="F:flavin adenine dinucleotide binding"/>
    <property type="evidence" value="ECO:0007669"/>
    <property type="project" value="InterPro"/>
</dbReference>
<dbReference type="Gene3D" id="2.120.10.70">
    <property type="entry name" value="Fucose-specific lectin"/>
    <property type="match status" value="1"/>
</dbReference>
<dbReference type="Pfam" id="PF00732">
    <property type="entry name" value="GMC_oxred_N"/>
    <property type="match status" value="1"/>
</dbReference>
<name>A0A8H3UUU2_VENIN</name>
<comment type="caution">
    <text evidence="5">The sequence shown here is derived from an EMBL/GenBank/DDBJ whole genome shotgun (WGS) entry which is preliminary data.</text>
</comment>
<dbReference type="InterPro" id="IPR036188">
    <property type="entry name" value="FAD/NAD-bd_sf"/>
</dbReference>
<feature type="domain" description="Glucose-methanol-choline oxidoreductase N-terminal" evidence="4">
    <location>
        <begin position="777"/>
        <end position="791"/>
    </location>
</feature>
<dbReference type="InterPro" id="IPR007867">
    <property type="entry name" value="GMC_OxRtase_C"/>
</dbReference>
<reference evidence="5 6" key="1">
    <citation type="submission" date="2019-11" db="EMBL/GenBank/DDBJ databases">
        <title>Venturia inaequalis Genome Resource.</title>
        <authorList>
            <person name="Lichtner F.J."/>
        </authorList>
    </citation>
    <scope>NUCLEOTIDE SEQUENCE [LARGE SCALE GENOMIC DNA]</scope>
    <source>
        <strain evidence="5">Bline_iso_100314</strain>
    </source>
</reference>
<dbReference type="PANTHER" id="PTHR11552:SF138">
    <property type="entry name" value="DEHYDROGENASE PKFF-RELATED"/>
    <property type="match status" value="1"/>
</dbReference>
<keyword evidence="3" id="KW-1133">Transmembrane helix</keyword>
<evidence type="ECO:0000259" key="4">
    <source>
        <dbReference type="PROSITE" id="PS00624"/>
    </source>
</evidence>
<proteinExistence type="inferred from homology"/>
<dbReference type="AlphaFoldDB" id="A0A8H3UUU2"/>
<dbReference type="SUPFAM" id="SSF89372">
    <property type="entry name" value="Fucose-specific lectin"/>
    <property type="match status" value="1"/>
</dbReference>
<dbReference type="GO" id="GO:0044550">
    <property type="term" value="P:secondary metabolite biosynthetic process"/>
    <property type="evidence" value="ECO:0007669"/>
    <property type="project" value="TreeGrafter"/>
</dbReference>
<comment type="similarity">
    <text evidence="1">Belongs to the GMC oxidoreductase family.</text>
</comment>
<evidence type="ECO:0000313" key="5">
    <source>
        <dbReference type="EMBL" id="KAE9977627.1"/>
    </source>
</evidence>
<dbReference type="SUPFAM" id="SSF51905">
    <property type="entry name" value="FAD/NAD(P)-binding domain"/>
    <property type="match status" value="1"/>
</dbReference>
<accession>A0A8H3UUU2</accession>
<dbReference type="EMBL" id="WNWQ01000127">
    <property type="protein sequence ID" value="KAE9977627.1"/>
    <property type="molecule type" value="Genomic_DNA"/>
</dbReference>
<sequence>MSLSPTFSQGTFNINRNLAGNQTSSIAQGTEKEIDVAVKPLQRRVCGLPSKIFLALLAALLLLAALGAGLGAGLGLKKHAPAYVFTGNLPYSIGGTIDPAYYSTKGAFNGSGIAFAGSALRSTEKGRCLYTVYYQHHTGTIRYVQLSTSGKFEGGSLSEIVASDAKNSTAISVVNYVVDANQTNASSVSHVFYVGKDGFVKQRTWSNTSVLWTDGPVTAQELKVYDADRVGLQACHYGSFDGDTEVDNLPWSESAGSYALQQTGMHLWYADTENTFQQYYTYENMTSWIQQKKWTGMNGHGGVSCYSWHPGSKTYAMFVNQDNVVETWWKDTNSSLASTNKHPMSAWTNTTDIAIPNVYPSTSLSYTSYLYAMLDDSTIHGYNITFEAENSTFADEIVVEDNSGPVKFLNGTHLSVTATENGLLVFAQTEGDDSPRSMAARIRIWLADFLHTLLRHHFIHSFQKLYTVATMHFVRFALVSSFISHSFAVNIPNKRQIKAATFDYVIVGGGTAGLTLAERLSENPSITVAVVEAGGLYQITNPVLSTTPAGDVLWSGSSPADSNPLVDWNFVTQPQAGANGRQLHYARGLCLGGSSARNFMIYQRATVDSLTEWAKIAGDSSYSWDNFLPWYKKSVKFTPPKSSRAANASAEFNAAAFDANGGPLEVSYANYAGPFSSYMEGSLNEIGIPTTQDFNSGSLLGAQYCSSTIDPSSETRESSQTSFLDFAGTRKNLQVYTLTLAKKILFDSNKKATGVVVSTAGIPYTLSARKEVIVSAGAFQSPQMLMVSGIGPSSQLKANGIQVIKDLSGVGQGMQDHVFFGPSYRVKTQSLTRLANDLLYTLAQFAGDYGIRKQGPLTNPVCDYLGWEKVPQALRSNFQQSTLQDLSRFPADWPEIEYLSAPGYVGDFANLFASQPKDGYQYASILAALVAPLSRGNVTIISSDTTIKPLINPNWLTSPTDQQVAIAAYKRVRQAFKSNFMKGVIIGDEYFPGNAVQTDAQILNTIRNTVQTVWHASCTCRMGTSDDNMAVVDSKARVFGVSGLRVVDASSFAILPPGHPQSTVYALAEKIAADILAGN</sequence>
<keyword evidence="3" id="KW-0812">Transmembrane</keyword>
<keyword evidence="2" id="KW-0325">Glycoprotein</keyword>
<keyword evidence="3" id="KW-0472">Membrane</keyword>
<feature type="transmembrane region" description="Helical" evidence="3">
    <location>
        <begin position="52"/>
        <end position="76"/>
    </location>
</feature>
<dbReference type="PANTHER" id="PTHR11552">
    <property type="entry name" value="GLUCOSE-METHANOL-CHOLINE GMC OXIDOREDUCTASE"/>
    <property type="match status" value="1"/>
</dbReference>
<dbReference type="SUPFAM" id="SSF54373">
    <property type="entry name" value="FAD-linked reductases, C-terminal domain"/>
    <property type="match status" value="1"/>
</dbReference>
<dbReference type="PROSITE" id="PS00624">
    <property type="entry name" value="GMC_OXRED_2"/>
    <property type="match status" value="1"/>
</dbReference>
<gene>
    <name evidence="5" type="ORF">BLS_001247</name>
</gene>
<dbReference type="Pfam" id="PF05199">
    <property type="entry name" value="GMC_oxred_C"/>
    <property type="match status" value="1"/>
</dbReference>
<evidence type="ECO:0000313" key="6">
    <source>
        <dbReference type="Proteomes" id="UP000433883"/>
    </source>
</evidence>
<dbReference type="Gene3D" id="3.50.50.60">
    <property type="entry name" value="FAD/NAD(P)-binding domain"/>
    <property type="match status" value="1"/>
</dbReference>
<evidence type="ECO:0000256" key="1">
    <source>
        <dbReference type="ARBA" id="ARBA00010790"/>
    </source>
</evidence>
<dbReference type="InterPro" id="IPR012132">
    <property type="entry name" value="GMC_OxRdtase"/>
</dbReference>
<dbReference type="GO" id="GO:0016614">
    <property type="term" value="F:oxidoreductase activity, acting on CH-OH group of donors"/>
    <property type="evidence" value="ECO:0007669"/>
    <property type="project" value="InterPro"/>
</dbReference>
<organism evidence="5 6">
    <name type="scientific">Venturia inaequalis</name>
    <name type="common">Apple scab fungus</name>
    <dbReference type="NCBI Taxonomy" id="5025"/>
    <lineage>
        <taxon>Eukaryota</taxon>
        <taxon>Fungi</taxon>
        <taxon>Dikarya</taxon>
        <taxon>Ascomycota</taxon>
        <taxon>Pezizomycotina</taxon>
        <taxon>Dothideomycetes</taxon>
        <taxon>Pleosporomycetidae</taxon>
        <taxon>Venturiales</taxon>
        <taxon>Venturiaceae</taxon>
        <taxon>Venturia</taxon>
    </lineage>
</organism>
<protein>
    <recommendedName>
        <fullName evidence="4">Glucose-methanol-choline oxidoreductase N-terminal domain-containing protein</fullName>
    </recommendedName>
</protein>
<evidence type="ECO:0000256" key="3">
    <source>
        <dbReference type="SAM" id="Phobius"/>
    </source>
</evidence>
<evidence type="ECO:0000256" key="2">
    <source>
        <dbReference type="ARBA" id="ARBA00023180"/>
    </source>
</evidence>
<dbReference type="InterPro" id="IPR000172">
    <property type="entry name" value="GMC_OxRdtase_N"/>
</dbReference>
<dbReference type="Gene3D" id="3.30.560.10">
    <property type="entry name" value="Glucose Oxidase, domain 3"/>
    <property type="match status" value="1"/>
</dbReference>